<evidence type="ECO:0000259" key="4">
    <source>
        <dbReference type="PROSITE" id="PS51118"/>
    </source>
</evidence>
<sequence length="123" mass="13756">MSDSKKLPVWCSGKEWCPITSTATLIGRKWHTVVIDRLLEDGAMGFSELQSAVGEISSKVLSDVLEDLEEKKLVDRDIVSEKPFRVNYSLTERGAALQPVVEEMNNWGEKYLKPAENKNSSVA</sequence>
<dbReference type="SUPFAM" id="SSF46785">
    <property type="entry name" value="Winged helix' DNA-binding domain"/>
    <property type="match status" value="1"/>
</dbReference>
<dbReference type="InterPro" id="IPR036390">
    <property type="entry name" value="WH_DNA-bd_sf"/>
</dbReference>
<proteinExistence type="predicted"/>
<evidence type="ECO:0000313" key="5">
    <source>
        <dbReference type="EMBL" id="ERG94287.1"/>
    </source>
</evidence>
<organism evidence="5 6">
    <name type="scientific">Haloquadratum walsbyi J07HQW2</name>
    <dbReference type="NCBI Taxonomy" id="1238425"/>
    <lineage>
        <taxon>Archaea</taxon>
        <taxon>Methanobacteriati</taxon>
        <taxon>Methanobacteriota</taxon>
        <taxon>Stenosarchaea group</taxon>
        <taxon>Halobacteria</taxon>
        <taxon>Halobacteriales</taxon>
        <taxon>Haloferacaceae</taxon>
        <taxon>Haloquadratum</taxon>
    </lineage>
</organism>
<keyword evidence="1" id="KW-0805">Transcription regulation</keyword>
<dbReference type="PROSITE" id="PS51118">
    <property type="entry name" value="HTH_HXLR"/>
    <property type="match status" value="1"/>
</dbReference>
<dbReference type="Gene3D" id="1.10.10.10">
    <property type="entry name" value="Winged helix-like DNA-binding domain superfamily/Winged helix DNA-binding domain"/>
    <property type="match status" value="1"/>
</dbReference>
<evidence type="ECO:0000256" key="2">
    <source>
        <dbReference type="ARBA" id="ARBA00023125"/>
    </source>
</evidence>
<feature type="domain" description="HTH hxlR-type" evidence="4">
    <location>
        <begin position="17"/>
        <end position="116"/>
    </location>
</feature>
<dbReference type="HOGENOM" id="CLU_111585_5_3_2"/>
<dbReference type="InterPro" id="IPR002577">
    <property type="entry name" value="HTH_HxlR"/>
</dbReference>
<keyword evidence="3" id="KW-0804">Transcription</keyword>
<dbReference type="Proteomes" id="UP000030710">
    <property type="component" value="Unassembled WGS sequence"/>
</dbReference>
<protein>
    <submittedName>
        <fullName evidence="5">Putative transcriptional regulator</fullName>
    </submittedName>
</protein>
<dbReference type="STRING" id="1238425.J07HQW2_00721"/>
<dbReference type="eggNOG" id="arCOG01057">
    <property type="taxonomic scope" value="Archaea"/>
</dbReference>
<dbReference type="InterPro" id="IPR036388">
    <property type="entry name" value="WH-like_DNA-bd_sf"/>
</dbReference>
<dbReference type="PANTHER" id="PTHR33204:SF18">
    <property type="entry name" value="TRANSCRIPTIONAL REGULATORY PROTEIN"/>
    <property type="match status" value="1"/>
</dbReference>
<keyword evidence="2" id="KW-0238">DNA-binding</keyword>
<gene>
    <name evidence="5" type="ORF">J07HQW2_00721</name>
</gene>
<dbReference type="AlphaFoldDB" id="U1PKR7"/>
<dbReference type="Pfam" id="PF01638">
    <property type="entry name" value="HxlR"/>
    <property type="match status" value="1"/>
</dbReference>
<dbReference type="GO" id="GO:0003677">
    <property type="term" value="F:DNA binding"/>
    <property type="evidence" value="ECO:0007669"/>
    <property type="project" value="UniProtKB-KW"/>
</dbReference>
<name>U1PKR7_9EURY</name>
<evidence type="ECO:0000313" key="6">
    <source>
        <dbReference type="Proteomes" id="UP000030710"/>
    </source>
</evidence>
<evidence type="ECO:0000256" key="1">
    <source>
        <dbReference type="ARBA" id="ARBA00023015"/>
    </source>
</evidence>
<evidence type="ECO:0000256" key="3">
    <source>
        <dbReference type="ARBA" id="ARBA00023163"/>
    </source>
</evidence>
<dbReference type="PANTHER" id="PTHR33204">
    <property type="entry name" value="TRANSCRIPTIONAL REGULATOR, MARR FAMILY"/>
    <property type="match status" value="1"/>
</dbReference>
<accession>U1PKR7</accession>
<reference evidence="5 6" key="1">
    <citation type="journal article" date="2013" name="PLoS ONE">
        <title>Assembly-driven community genomics of a hypersaline microbial ecosystem.</title>
        <authorList>
            <person name="Podell S."/>
            <person name="Ugalde J.A."/>
            <person name="Narasingarao P."/>
            <person name="Banfield J.F."/>
            <person name="Heidelberg K.B."/>
            <person name="Allen E.E."/>
        </authorList>
    </citation>
    <scope>NUCLEOTIDE SEQUENCE [LARGE SCALE GENOMIC DNA]</scope>
    <source>
        <strain evidence="6">J07HQW2</strain>
    </source>
</reference>
<dbReference type="EMBL" id="KE356561">
    <property type="protein sequence ID" value="ERG94287.1"/>
    <property type="molecule type" value="Genomic_DNA"/>
</dbReference>
<dbReference type="RefSeq" id="WP_021053780.1">
    <property type="nucleotide sequence ID" value="NZ_KE356561.1"/>
</dbReference>